<dbReference type="RefSeq" id="WP_344806877.1">
    <property type="nucleotide sequence ID" value="NZ_BAABBO010000011.1"/>
</dbReference>
<dbReference type="PANTHER" id="PTHR42709">
    <property type="entry name" value="ALKALINE PHOSPHATASE LIKE PROTEIN"/>
    <property type="match status" value="1"/>
</dbReference>
<dbReference type="InterPro" id="IPR032816">
    <property type="entry name" value="VTT_dom"/>
</dbReference>
<keyword evidence="2" id="KW-1003">Cell membrane</keyword>
<evidence type="ECO:0000256" key="4">
    <source>
        <dbReference type="ARBA" id="ARBA00022989"/>
    </source>
</evidence>
<dbReference type="EMBL" id="BAABBO010000011">
    <property type="protein sequence ID" value="GAA3966234.1"/>
    <property type="molecule type" value="Genomic_DNA"/>
</dbReference>
<feature type="domain" description="VTT" evidence="7">
    <location>
        <begin position="30"/>
        <end position="160"/>
    </location>
</feature>
<dbReference type="Proteomes" id="UP001501337">
    <property type="component" value="Unassembled WGS sequence"/>
</dbReference>
<feature type="transmembrane region" description="Helical" evidence="6">
    <location>
        <begin position="50"/>
        <end position="71"/>
    </location>
</feature>
<evidence type="ECO:0000256" key="6">
    <source>
        <dbReference type="SAM" id="Phobius"/>
    </source>
</evidence>
<evidence type="ECO:0000256" key="3">
    <source>
        <dbReference type="ARBA" id="ARBA00022692"/>
    </source>
</evidence>
<evidence type="ECO:0000313" key="9">
    <source>
        <dbReference type="Proteomes" id="UP001501337"/>
    </source>
</evidence>
<evidence type="ECO:0000256" key="5">
    <source>
        <dbReference type="ARBA" id="ARBA00023136"/>
    </source>
</evidence>
<comment type="caution">
    <text evidence="8">The sequence shown here is derived from an EMBL/GenBank/DDBJ whole genome shotgun (WGS) entry which is preliminary data.</text>
</comment>
<feature type="transmembrane region" description="Helical" evidence="6">
    <location>
        <begin position="172"/>
        <end position="193"/>
    </location>
</feature>
<feature type="transmembrane region" description="Helical" evidence="6">
    <location>
        <begin position="12"/>
        <end position="30"/>
    </location>
</feature>
<evidence type="ECO:0000313" key="8">
    <source>
        <dbReference type="EMBL" id="GAA3966234.1"/>
    </source>
</evidence>
<feature type="transmembrane region" description="Helical" evidence="6">
    <location>
        <begin position="140"/>
        <end position="160"/>
    </location>
</feature>
<dbReference type="PANTHER" id="PTHR42709:SF6">
    <property type="entry name" value="UNDECAPRENYL PHOSPHATE TRANSPORTER A"/>
    <property type="match status" value="1"/>
</dbReference>
<reference evidence="9" key="1">
    <citation type="journal article" date="2019" name="Int. J. Syst. Evol. Microbiol.">
        <title>The Global Catalogue of Microorganisms (GCM) 10K type strain sequencing project: providing services to taxonomists for standard genome sequencing and annotation.</title>
        <authorList>
            <consortium name="The Broad Institute Genomics Platform"/>
            <consortium name="The Broad Institute Genome Sequencing Center for Infectious Disease"/>
            <person name="Wu L."/>
            <person name="Ma J."/>
        </authorList>
    </citation>
    <scope>NUCLEOTIDE SEQUENCE [LARGE SCALE GENOMIC DNA]</scope>
    <source>
        <strain evidence="9">JCM 17555</strain>
    </source>
</reference>
<dbReference type="Pfam" id="PF09335">
    <property type="entry name" value="VTT_dom"/>
    <property type="match status" value="1"/>
</dbReference>
<keyword evidence="4 6" id="KW-1133">Transmembrane helix</keyword>
<keyword evidence="3 6" id="KW-0812">Transmembrane</keyword>
<organism evidence="8 9">
    <name type="scientific">Allohahella marinimesophila</name>
    <dbReference type="NCBI Taxonomy" id="1054972"/>
    <lineage>
        <taxon>Bacteria</taxon>
        <taxon>Pseudomonadati</taxon>
        <taxon>Pseudomonadota</taxon>
        <taxon>Gammaproteobacteria</taxon>
        <taxon>Oceanospirillales</taxon>
        <taxon>Hahellaceae</taxon>
        <taxon>Allohahella</taxon>
    </lineage>
</organism>
<keyword evidence="5 6" id="KW-0472">Membrane</keyword>
<keyword evidence="9" id="KW-1185">Reference proteome</keyword>
<evidence type="ECO:0000256" key="2">
    <source>
        <dbReference type="ARBA" id="ARBA00022475"/>
    </source>
</evidence>
<accession>A0ABP7PK22</accession>
<dbReference type="InterPro" id="IPR051311">
    <property type="entry name" value="DedA_domain"/>
</dbReference>
<name>A0ABP7PK22_9GAMM</name>
<gene>
    <name evidence="8" type="ORF">GCM10022278_25170</name>
</gene>
<evidence type="ECO:0000259" key="7">
    <source>
        <dbReference type="Pfam" id="PF09335"/>
    </source>
</evidence>
<comment type="subcellular location">
    <subcellularLocation>
        <location evidence="1">Cell membrane</location>
        <topology evidence="1">Multi-pass membrane protein</topology>
    </subcellularLocation>
</comment>
<protein>
    <submittedName>
        <fullName evidence="8">DedA family protein</fullName>
    </submittedName>
</protein>
<evidence type="ECO:0000256" key="1">
    <source>
        <dbReference type="ARBA" id="ARBA00004651"/>
    </source>
</evidence>
<proteinExistence type="predicted"/>
<sequence>MFDFVVSLVERTGYFGIALLMFAENVFPPIPSELIMPLGGFVAAKGELNIVGVVVAGSIGSLLGAIFWYYIGRLVGADRLKRWASRHGRWLGLSPHEVDAARDWFQRHGWAAVFFGRMLPGIRTLISVPAGMARMSLLPFLLYSAAGTIIFTVLLTGAGYLLKSNFELIGEYMNPISNVVVIGLVLGYIYRVVTFDRRNAAKAD</sequence>